<dbReference type="AlphaFoldDB" id="A0A3S5AE81"/>
<name>A0A3S5AE81_9PLAT</name>
<dbReference type="EMBL" id="CAAALY010052757">
    <property type="protein sequence ID" value="VEL21721.1"/>
    <property type="molecule type" value="Genomic_DNA"/>
</dbReference>
<feature type="compositionally biased region" description="Basic residues" evidence="1">
    <location>
        <begin position="60"/>
        <end position="69"/>
    </location>
</feature>
<protein>
    <submittedName>
        <fullName evidence="2">Uncharacterized protein</fullName>
    </submittedName>
</protein>
<gene>
    <name evidence="2" type="ORF">PXEA_LOCUS15161</name>
</gene>
<reference evidence="2" key="1">
    <citation type="submission" date="2018-11" db="EMBL/GenBank/DDBJ databases">
        <authorList>
            <consortium name="Pathogen Informatics"/>
        </authorList>
    </citation>
    <scope>NUCLEOTIDE SEQUENCE</scope>
</reference>
<comment type="caution">
    <text evidence="2">The sequence shown here is derived from an EMBL/GenBank/DDBJ whole genome shotgun (WGS) entry which is preliminary data.</text>
</comment>
<evidence type="ECO:0000313" key="2">
    <source>
        <dbReference type="EMBL" id="VEL21721.1"/>
    </source>
</evidence>
<feature type="compositionally biased region" description="Acidic residues" evidence="1">
    <location>
        <begin position="75"/>
        <end position="139"/>
    </location>
</feature>
<organism evidence="2 3">
    <name type="scientific">Protopolystoma xenopodis</name>
    <dbReference type="NCBI Taxonomy" id="117903"/>
    <lineage>
        <taxon>Eukaryota</taxon>
        <taxon>Metazoa</taxon>
        <taxon>Spiralia</taxon>
        <taxon>Lophotrochozoa</taxon>
        <taxon>Platyhelminthes</taxon>
        <taxon>Monogenea</taxon>
        <taxon>Polyopisthocotylea</taxon>
        <taxon>Polystomatidea</taxon>
        <taxon>Polystomatidae</taxon>
        <taxon>Protopolystoma</taxon>
    </lineage>
</organism>
<evidence type="ECO:0000313" key="3">
    <source>
        <dbReference type="Proteomes" id="UP000784294"/>
    </source>
</evidence>
<feature type="compositionally biased region" description="Low complexity" evidence="1">
    <location>
        <begin position="7"/>
        <end position="38"/>
    </location>
</feature>
<dbReference type="Proteomes" id="UP000784294">
    <property type="component" value="Unassembled WGS sequence"/>
</dbReference>
<evidence type="ECO:0000256" key="1">
    <source>
        <dbReference type="SAM" id="MobiDB-lite"/>
    </source>
</evidence>
<feature type="compositionally biased region" description="Basic and acidic residues" evidence="1">
    <location>
        <begin position="141"/>
        <end position="153"/>
    </location>
</feature>
<proteinExistence type="predicted"/>
<feature type="compositionally biased region" description="Polar residues" evidence="1">
    <location>
        <begin position="43"/>
        <end position="56"/>
    </location>
</feature>
<sequence length="310" mass="35349">MRYNEFGPQSRGLSSRGGPRSNRLTTASRFSRRSSLSRGETEMLSSVNRGVATSSDRGLPRKRGRQKRLVRVEHDEEAEAGDEGGWDEGDEPEPEAEAEMETEADAEDEVEAEEETMEETEELDEETVGNEREEEENEAQPEGHIESLSDMKGSKCANRKRFPLDPLPTREDGESGPEEDEDHHLEGSTEADVDEDEDEEDEEDEDEDEEVEEEEEEDEGDDEEEQRGPESEEDEEDEEEEEDDEYLTPAEKAAHNCRLSPRDLINEEFILLPFLQSSSKSLRDAYLCFRNLAVCCVIAFIVTFNLEFCF</sequence>
<dbReference type="OrthoDB" id="6275202at2759"/>
<feature type="region of interest" description="Disordered" evidence="1">
    <location>
        <begin position="1"/>
        <end position="254"/>
    </location>
</feature>
<keyword evidence="3" id="KW-1185">Reference proteome</keyword>
<accession>A0A3S5AE81</accession>
<feature type="compositionally biased region" description="Acidic residues" evidence="1">
    <location>
        <begin position="189"/>
        <end position="246"/>
    </location>
</feature>